<proteinExistence type="predicted"/>
<protein>
    <submittedName>
        <fullName evidence="1">Uncharacterized protein</fullName>
    </submittedName>
</protein>
<gene>
    <name evidence="1" type="ordered locus">PTO0316</name>
</gene>
<evidence type="ECO:0000313" key="2">
    <source>
        <dbReference type="Proteomes" id="UP000000438"/>
    </source>
</evidence>
<dbReference type="HOGENOM" id="CLU_2613768_0_0_2"/>
<reference evidence="1 2" key="1">
    <citation type="journal article" date="2004" name="Proc. Natl. Acad. Sci. U.S.A.">
        <title>Genome sequence of Picrophilus torridus and its implications for life around pH 0.</title>
        <authorList>
            <person name="Futterer O."/>
            <person name="Angelov A."/>
            <person name="Liesegang H."/>
            <person name="Gottschalk G."/>
            <person name="Schleper C."/>
            <person name="Schepers B."/>
            <person name="Dock C."/>
            <person name="Antranikian G."/>
            <person name="Liebl W."/>
        </authorList>
    </citation>
    <scope>NUCLEOTIDE SEQUENCE [LARGE SCALE GENOMIC DNA]</scope>
    <source>
        <strain evidence="2">ATCC 700027 / DSM 9790 / JCM 10055 / NBRC 100828</strain>
    </source>
</reference>
<dbReference type="PaxDb" id="263820-PTO0316"/>
<dbReference type="RefSeq" id="WP_011177117.1">
    <property type="nucleotide sequence ID" value="NC_005877.1"/>
</dbReference>
<name>Q6L2A1_PICTO</name>
<dbReference type="Proteomes" id="UP000000438">
    <property type="component" value="Chromosome"/>
</dbReference>
<dbReference type="EMBL" id="AE017261">
    <property type="protein sequence ID" value="AAT42901.1"/>
    <property type="molecule type" value="Genomic_DNA"/>
</dbReference>
<dbReference type="AlphaFoldDB" id="Q6L2A1"/>
<dbReference type="InParanoid" id="Q6L2A1"/>
<evidence type="ECO:0000313" key="1">
    <source>
        <dbReference type="EMBL" id="AAT42901.1"/>
    </source>
</evidence>
<accession>Q6L2A1</accession>
<sequence length="78" mass="8774">MICPISTLVRPGGTVCDGGIKTRCTFTGCKTGLNVPYEILRYRSFLKNHSIIKMYLTPSNALTNYIKSFIDSNVETFY</sequence>
<dbReference type="GeneID" id="2844021"/>
<organism evidence="1 2">
    <name type="scientific">Picrophilus torridus (strain ATCC 700027 / DSM 9790 / JCM 10055 / NBRC 100828 / KAW 2/3)</name>
    <dbReference type="NCBI Taxonomy" id="1122961"/>
    <lineage>
        <taxon>Archaea</taxon>
        <taxon>Methanobacteriati</taxon>
        <taxon>Thermoplasmatota</taxon>
        <taxon>Thermoplasmata</taxon>
        <taxon>Thermoplasmatales</taxon>
        <taxon>Picrophilaceae</taxon>
        <taxon>Picrophilus</taxon>
    </lineage>
</organism>
<dbReference type="KEGG" id="pto:PTO0316"/>
<dbReference type="STRING" id="263820.PTO0316"/>